<dbReference type="RefSeq" id="WP_127029435.1">
    <property type="nucleotide sequence ID" value="NZ_RYFG02000096.1"/>
</dbReference>
<sequence>MDYEKCTTQTTNKLITASEKNRKLTIKNPSAKVVRKIKVDGCLITDSNKRCDYMFEIIDDPASDKISNVIYLELKGRHIQEAYEQLVATIDRFIAEHHGIKKACHIVASRVPRTGPEVQQLQVEMLRKKQAKLTVSTAQAFVTI</sequence>
<evidence type="ECO:0000313" key="2">
    <source>
        <dbReference type="Proteomes" id="UP000733744"/>
    </source>
</evidence>
<protein>
    <recommendedName>
        <fullName evidence="3">Dihydroneopterin aldolase/epimerase domain-containing protein</fullName>
    </recommendedName>
</protein>
<keyword evidence="2" id="KW-1185">Reference proteome</keyword>
<evidence type="ECO:0008006" key="3">
    <source>
        <dbReference type="Google" id="ProtNLM"/>
    </source>
</evidence>
<dbReference type="Proteomes" id="UP000733744">
    <property type="component" value="Unassembled WGS sequence"/>
</dbReference>
<dbReference type="EMBL" id="RYFG02000096">
    <property type="protein sequence ID" value="TRW94636.1"/>
    <property type="molecule type" value="Genomic_DNA"/>
</dbReference>
<organism evidence="1 2">
    <name type="scientific">Candidatus Methylobacter oryzae</name>
    <dbReference type="NCBI Taxonomy" id="2497749"/>
    <lineage>
        <taxon>Bacteria</taxon>
        <taxon>Pseudomonadati</taxon>
        <taxon>Pseudomonadota</taxon>
        <taxon>Gammaproteobacteria</taxon>
        <taxon>Methylococcales</taxon>
        <taxon>Methylococcaceae</taxon>
        <taxon>Methylobacter</taxon>
    </lineage>
</organism>
<comment type="caution">
    <text evidence="1">The sequence shown here is derived from an EMBL/GenBank/DDBJ whole genome shotgun (WGS) entry which is preliminary data.</text>
</comment>
<evidence type="ECO:0000313" key="1">
    <source>
        <dbReference type="EMBL" id="TRW94636.1"/>
    </source>
</evidence>
<accession>A0ABY3CAQ7</accession>
<proteinExistence type="predicted"/>
<reference evidence="1 2" key="1">
    <citation type="journal article" date="2019" name="Antonie Van Leeuwenhoek">
        <title>Description of 'Ca. Methylobacter oryzae' KRF1, a novel species from the environmentally important Methylobacter clade 2.</title>
        <authorList>
            <person name="Khatri K."/>
            <person name="Mohite J.A."/>
            <person name="Pandit P.S."/>
            <person name="Bahulikar R."/>
            <person name="Rahalkar M.C."/>
        </authorList>
    </citation>
    <scope>NUCLEOTIDE SEQUENCE [LARGE SCALE GENOMIC DNA]</scope>
    <source>
        <strain evidence="1 2">KRF1</strain>
    </source>
</reference>
<name>A0ABY3CAQ7_9GAMM</name>
<gene>
    <name evidence="1" type="ORF">EKO24_011275</name>
</gene>